<evidence type="ECO:0000313" key="3">
    <source>
        <dbReference type="Proteomes" id="UP000774326"/>
    </source>
</evidence>
<accession>A0A9P8QDI5</accession>
<feature type="region of interest" description="Disordered" evidence="1">
    <location>
        <begin position="1"/>
        <end position="74"/>
    </location>
</feature>
<sequence length="74" mass="8397">NDPHVDEDDKLDDILDKQHDKAAKEEKSDAGSRKYSEPSVTTRNVNGIIQKESQMSTLEPDDDVWSEHDLMDPS</sequence>
<feature type="compositionally biased region" description="Basic and acidic residues" evidence="1">
    <location>
        <begin position="12"/>
        <end position="36"/>
    </location>
</feature>
<feature type="compositionally biased region" description="Polar residues" evidence="1">
    <location>
        <begin position="38"/>
        <end position="57"/>
    </location>
</feature>
<proteinExistence type="predicted"/>
<comment type="caution">
    <text evidence="2">The sequence shown here is derived from an EMBL/GenBank/DDBJ whole genome shotgun (WGS) entry which is preliminary data.</text>
</comment>
<feature type="compositionally biased region" description="Basic and acidic residues" evidence="1">
    <location>
        <begin position="65"/>
        <end position="74"/>
    </location>
</feature>
<name>A0A9P8QDI5_WICPI</name>
<gene>
    <name evidence="2" type="ORF">WICPIJ_001467</name>
</gene>
<dbReference type="Proteomes" id="UP000774326">
    <property type="component" value="Unassembled WGS sequence"/>
</dbReference>
<reference evidence="2" key="1">
    <citation type="journal article" date="2021" name="Open Biol.">
        <title>Shared evolutionary footprints suggest mitochondrial oxidative damage underlies multiple complex I losses in fungi.</title>
        <authorList>
            <person name="Schikora-Tamarit M.A."/>
            <person name="Marcet-Houben M."/>
            <person name="Nosek J."/>
            <person name="Gabaldon T."/>
        </authorList>
    </citation>
    <scope>NUCLEOTIDE SEQUENCE</scope>
    <source>
        <strain evidence="2">CBS2887</strain>
    </source>
</reference>
<evidence type="ECO:0000256" key="1">
    <source>
        <dbReference type="SAM" id="MobiDB-lite"/>
    </source>
</evidence>
<dbReference type="AlphaFoldDB" id="A0A9P8QDI5"/>
<feature type="non-terminal residue" evidence="2">
    <location>
        <position position="74"/>
    </location>
</feature>
<dbReference type="EMBL" id="JAEUBG010000753">
    <property type="protein sequence ID" value="KAH3687550.1"/>
    <property type="molecule type" value="Genomic_DNA"/>
</dbReference>
<evidence type="ECO:0000313" key="2">
    <source>
        <dbReference type="EMBL" id="KAH3687550.1"/>
    </source>
</evidence>
<organism evidence="2 3">
    <name type="scientific">Wickerhamomyces pijperi</name>
    <name type="common">Yeast</name>
    <name type="synonym">Pichia pijperi</name>
    <dbReference type="NCBI Taxonomy" id="599730"/>
    <lineage>
        <taxon>Eukaryota</taxon>
        <taxon>Fungi</taxon>
        <taxon>Dikarya</taxon>
        <taxon>Ascomycota</taxon>
        <taxon>Saccharomycotina</taxon>
        <taxon>Saccharomycetes</taxon>
        <taxon>Phaffomycetales</taxon>
        <taxon>Wickerhamomycetaceae</taxon>
        <taxon>Wickerhamomyces</taxon>
    </lineage>
</organism>
<protein>
    <submittedName>
        <fullName evidence="2">Uncharacterized protein</fullName>
    </submittedName>
</protein>
<keyword evidence="3" id="KW-1185">Reference proteome</keyword>
<reference evidence="2" key="2">
    <citation type="submission" date="2021-01" db="EMBL/GenBank/DDBJ databases">
        <authorList>
            <person name="Schikora-Tamarit M.A."/>
        </authorList>
    </citation>
    <scope>NUCLEOTIDE SEQUENCE</scope>
    <source>
        <strain evidence="2">CBS2887</strain>
    </source>
</reference>
<feature type="non-terminal residue" evidence="2">
    <location>
        <position position="1"/>
    </location>
</feature>
<feature type="compositionally biased region" description="Acidic residues" evidence="1">
    <location>
        <begin position="1"/>
        <end position="11"/>
    </location>
</feature>